<feature type="region of interest" description="Disordered" evidence="5">
    <location>
        <begin position="465"/>
        <end position="737"/>
    </location>
</feature>
<protein>
    <submittedName>
        <fullName evidence="7">Cross-pathway control protein A</fullName>
    </submittedName>
</protein>
<feature type="region of interest" description="Disordered" evidence="5">
    <location>
        <begin position="779"/>
        <end position="806"/>
    </location>
</feature>
<feature type="domain" description="TPX2 C-terminal" evidence="6">
    <location>
        <begin position="764"/>
        <end position="832"/>
    </location>
</feature>
<dbReference type="Pfam" id="PF06886">
    <property type="entry name" value="TPX2"/>
    <property type="match status" value="1"/>
</dbReference>
<dbReference type="AlphaFoldDB" id="A0A5K1JXQ6"/>
<feature type="region of interest" description="Disordered" evidence="5">
    <location>
        <begin position="50"/>
        <end position="98"/>
    </location>
</feature>
<organism evidence="7">
    <name type="scientific">Ganoderma boninense</name>
    <dbReference type="NCBI Taxonomy" id="34458"/>
    <lineage>
        <taxon>Eukaryota</taxon>
        <taxon>Fungi</taxon>
        <taxon>Dikarya</taxon>
        <taxon>Basidiomycota</taxon>
        <taxon>Agaricomycotina</taxon>
        <taxon>Agaricomycetes</taxon>
        <taxon>Polyporales</taxon>
        <taxon>Polyporaceae</taxon>
        <taxon>Ganoderma</taxon>
    </lineage>
</organism>
<feature type="compositionally biased region" description="Polar residues" evidence="5">
    <location>
        <begin position="709"/>
        <end position="722"/>
    </location>
</feature>
<dbReference type="InterPro" id="IPR027329">
    <property type="entry name" value="TPX2_C"/>
</dbReference>
<gene>
    <name evidence="7" type="primary">Q71S08</name>
</gene>
<feature type="compositionally biased region" description="Basic and acidic residues" evidence="5">
    <location>
        <begin position="397"/>
        <end position="408"/>
    </location>
</feature>
<dbReference type="GO" id="GO:0005856">
    <property type="term" value="C:cytoskeleton"/>
    <property type="evidence" value="ECO:0007669"/>
    <property type="project" value="UniProtKB-SubCell"/>
</dbReference>
<evidence type="ECO:0000256" key="3">
    <source>
        <dbReference type="ARBA" id="ARBA00022490"/>
    </source>
</evidence>
<feature type="compositionally biased region" description="Low complexity" evidence="5">
    <location>
        <begin position="203"/>
        <end position="216"/>
    </location>
</feature>
<keyword evidence="4" id="KW-0206">Cytoskeleton</keyword>
<comment type="subcellular location">
    <subcellularLocation>
        <location evidence="1">Cytoplasm</location>
        <location evidence="1">Cytoskeleton</location>
    </subcellularLocation>
</comment>
<feature type="compositionally biased region" description="Low complexity" evidence="5">
    <location>
        <begin position="541"/>
        <end position="561"/>
    </location>
</feature>
<proteinExistence type="inferred from homology"/>
<name>A0A5K1JXQ6_9APHY</name>
<feature type="compositionally biased region" description="Polar residues" evidence="5">
    <location>
        <begin position="381"/>
        <end position="393"/>
    </location>
</feature>
<accession>A0A5K1JXQ6</accession>
<evidence type="ECO:0000256" key="2">
    <source>
        <dbReference type="ARBA" id="ARBA00005885"/>
    </source>
</evidence>
<evidence type="ECO:0000256" key="1">
    <source>
        <dbReference type="ARBA" id="ARBA00004245"/>
    </source>
</evidence>
<feature type="compositionally biased region" description="Polar residues" evidence="5">
    <location>
        <begin position="119"/>
        <end position="134"/>
    </location>
</feature>
<sequence length="846" mass="89597">MAELSLRYIPDLSDTSAIGDFSESSFQIPATARQTDDLLLDDNTLDFFNNANDTFSTPPPPQPTVQPPLTLAELTPRPKPVRAAPIRSSLRPRPGVATPYKANVAQELSAAISEDLSPFRNQDPSFQIPSSQPHGDNILLMADDGDNFLSEEQPSLDASPRVPLSDPSPHHEFVEPLPPTERIATEVVQKSPHAIPDSGTRDPVAASTVASAPSLSDSLQETDNPTSPSKKGKVKVSSRTNLTQRRKNDPCGEKAKRKRVVPAGGSLNPAKLKPVTASLARKLSSSGKKPALTLRRRPLQGDPSETVAASSSGSMVAGSNEPSAPTVQAEVKPFQSGGLAGTLLSFGQKLIANTQKLHSSSHDLIPERREEDVDEHANEMPSVTATALHSTIPTPVHSDDNPPKHEPAHSVSDQQPAHSVGDRDYLTLSQLSPRKLGATPTSPAAMDSSGENAALAVVANHFALPSSSSSELPDGPPSQMRTSVKRAPSPAEDLPARQRKRGKTLPARQEPSSSKELRPRKPALQPSRAKNVSAAAPLGPGPTSRTGTATATAAKLPATGADRAAKRKAKSSEQPSRRPGLTASRSSSQPQGVPGGEEADGPAMRAITRSGAGKTSSQSGSSAASSAANHGRSGASVVLHGENVAEGDEMTDGSRQSRSTSASGDRPTANLPPAKPTIPQEFTFATSTRTLGRSKAAVEQQPDKLSGPGASTSSSNGNGQSLKRSRANTAGHHPIPDFKALHAAHESTMAQRRAEVHRTVPVGFDFATDARAQDRNRFEEGRRVRERELEQQAEERRRQRELEEEAEVRELRRRAVPKANEVPEWYALAPKRAKAIGGADGAAGTT</sequence>
<feature type="region of interest" description="Disordered" evidence="5">
    <location>
        <begin position="357"/>
        <end position="449"/>
    </location>
</feature>
<feature type="compositionally biased region" description="Polar residues" evidence="5">
    <location>
        <begin position="653"/>
        <end position="663"/>
    </location>
</feature>
<keyword evidence="3" id="KW-0963">Cytoplasm</keyword>
<reference evidence="7" key="1">
    <citation type="submission" date="2019-10" db="EMBL/GenBank/DDBJ databases">
        <authorList>
            <person name="Nor Muhammad N."/>
        </authorList>
    </citation>
    <scope>NUCLEOTIDE SEQUENCE</scope>
</reference>
<dbReference type="EMBL" id="LR725823">
    <property type="protein sequence ID" value="VWO96670.1"/>
    <property type="molecule type" value="Genomic_DNA"/>
</dbReference>
<feature type="compositionally biased region" description="Low complexity" evidence="5">
    <location>
        <begin position="307"/>
        <end position="319"/>
    </location>
</feature>
<comment type="similarity">
    <text evidence="2">Belongs to the TPX2 family.</text>
</comment>
<feature type="compositionally biased region" description="Pro residues" evidence="5">
    <location>
        <begin position="57"/>
        <end position="66"/>
    </location>
</feature>
<feature type="region of interest" description="Disordered" evidence="5">
    <location>
        <begin position="115"/>
        <end position="327"/>
    </location>
</feature>
<evidence type="ECO:0000313" key="7">
    <source>
        <dbReference type="EMBL" id="VWO96670.1"/>
    </source>
</evidence>
<evidence type="ECO:0000256" key="4">
    <source>
        <dbReference type="ARBA" id="ARBA00023212"/>
    </source>
</evidence>
<feature type="compositionally biased region" description="Low complexity" evidence="5">
    <location>
        <begin position="610"/>
        <end position="636"/>
    </location>
</feature>
<evidence type="ECO:0000259" key="6">
    <source>
        <dbReference type="Pfam" id="PF06886"/>
    </source>
</evidence>
<feature type="compositionally biased region" description="Basic and acidic residues" evidence="5">
    <location>
        <begin position="779"/>
        <end position="801"/>
    </location>
</feature>
<feature type="compositionally biased region" description="Basic and acidic residues" evidence="5">
    <location>
        <begin position="360"/>
        <end position="378"/>
    </location>
</feature>
<evidence type="ECO:0000256" key="5">
    <source>
        <dbReference type="SAM" id="MobiDB-lite"/>
    </source>
</evidence>
<feature type="compositionally biased region" description="Polar residues" evidence="5">
    <location>
        <begin position="217"/>
        <end position="226"/>
    </location>
</feature>